<evidence type="ECO:0000313" key="2">
    <source>
        <dbReference type="EMBL" id="PSR77438.1"/>
    </source>
</evidence>
<protein>
    <submittedName>
        <fullName evidence="2">Uncharacterized protein</fullName>
    </submittedName>
</protein>
<reference evidence="2 3" key="1">
    <citation type="submission" date="2018-02" db="EMBL/GenBank/DDBJ databases">
        <title>Genome sequence of the basidiomycete white-rot fungus Phlebia centrifuga.</title>
        <authorList>
            <person name="Granchi Z."/>
            <person name="Peng M."/>
            <person name="de Vries R.P."/>
            <person name="Hilden K."/>
            <person name="Makela M.R."/>
            <person name="Grigoriev I."/>
            <person name="Riley R."/>
        </authorList>
    </citation>
    <scope>NUCLEOTIDE SEQUENCE [LARGE SCALE GENOMIC DNA]</scope>
    <source>
        <strain evidence="2 3">FBCC195</strain>
    </source>
</reference>
<comment type="caution">
    <text evidence="2">The sequence shown here is derived from an EMBL/GenBank/DDBJ whole genome shotgun (WGS) entry which is preliminary data.</text>
</comment>
<sequence length="161" mass="18219">MLWAFPWKEYEHTNKPLTTNILRPLWDSINYTDFAVEIAGSMKFFFDRLRNKKTTRAPRVTVENSEGIPRERANFEEAFGFSGYEHRNGLVDANGMQLRGSSDENIRLAPYAYSIPDGVTPTNTITSEGTGEPEVGPGDTRTHMYAAGPGQRRFREPSEVV</sequence>
<evidence type="ECO:0000313" key="3">
    <source>
        <dbReference type="Proteomes" id="UP000186601"/>
    </source>
</evidence>
<dbReference type="STRING" id="98765.A0A2R6NVT3"/>
<gene>
    <name evidence="2" type="ORF">PHLCEN_2v7869</name>
</gene>
<evidence type="ECO:0000256" key="1">
    <source>
        <dbReference type="SAM" id="MobiDB-lite"/>
    </source>
</evidence>
<organism evidence="2 3">
    <name type="scientific">Hermanssonia centrifuga</name>
    <dbReference type="NCBI Taxonomy" id="98765"/>
    <lineage>
        <taxon>Eukaryota</taxon>
        <taxon>Fungi</taxon>
        <taxon>Dikarya</taxon>
        <taxon>Basidiomycota</taxon>
        <taxon>Agaricomycotina</taxon>
        <taxon>Agaricomycetes</taxon>
        <taxon>Polyporales</taxon>
        <taxon>Meruliaceae</taxon>
        <taxon>Hermanssonia</taxon>
    </lineage>
</organism>
<accession>A0A2R6NVT3</accession>
<dbReference type="EMBL" id="MLYV02000794">
    <property type="protein sequence ID" value="PSR77438.1"/>
    <property type="molecule type" value="Genomic_DNA"/>
</dbReference>
<feature type="compositionally biased region" description="Polar residues" evidence="1">
    <location>
        <begin position="120"/>
        <end position="129"/>
    </location>
</feature>
<proteinExistence type="predicted"/>
<dbReference type="OrthoDB" id="5348404at2759"/>
<dbReference type="AlphaFoldDB" id="A0A2R6NVT3"/>
<dbReference type="Proteomes" id="UP000186601">
    <property type="component" value="Unassembled WGS sequence"/>
</dbReference>
<name>A0A2R6NVT3_9APHY</name>
<keyword evidence="3" id="KW-1185">Reference proteome</keyword>
<feature type="region of interest" description="Disordered" evidence="1">
    <location>
        <begin position="119"/>
        <end position="161"/>
    </location>
</feature>